<dbReference type="KEGG" id="halx:M0R89_06520"/>
<dbReference type="RefSeq" id="WP_248651752.1">
    <property type="nucleotide sequence ID" value="NZ_CP096659.1"/>
</dbReference>
<evidence type="ECO:0000313" key="4">
    <source>
        <dbReference type="Proteomes" id="UP000830729"/>
    </source>
</evidence>
<dbReference type="SUPFAM" id="SSF52402">
    <property type="entry name" value="Adenine nucleotide alpha hydrolases-like"/>
    <property type="match status" value="1"/>
</dbReference>
<dbReference type="Gene3D" id="3.40.50.620">
    <property type="entry name" value="HUPs"/>
    <property type="match status" value="1"/>
</dbReference>
<protein>
    <submittedName>
        <fullName evidence="3">Universal stress protein</fullName>
    </submittedName>
</protein>
<reference evidence="3 4" key="1">
    <citation type="submission" date="2022-04" db="EMBL/GenBank/DDBJ databases">
        <title>Diverse halophilic archaea isolated from saline environments.</title>
        <authorList>
            <person name="Cui H.-L."/>
        </authorList>
    </citation>
    <scope>NUCLEOTIDE SEQUENCE [LARGE SCALE GENOMIC DNA]</scope>
    <source>
        <strain evidence="3 4">XZYJT49</strain>
    </source>
</reference>
<sequence>MEVLVPIDGSECSFRALDFAIEFVRRFEATLHVVHVSDTETDATEDILNRARERLDEAGIRDEPEVSTDVDLAFRPAERIGEDILSLVAERGYDHVVMGHHGSGTLDRAILGSAAHTVVEEEAVAVTIVP</sequence>
<dbReference type="PANTHER" id="PTHR46268:SF6">
    <property type="entry name" value="UNIVERSAL STRESS PROTEIN UP12"/>
    <property type="match status" value="1"/>
</dbReference>
<accession>A0A8U0HYW3</accession>
<dbReference type="AlphaFoldDB" id="A0A8U0HYW3"/>
<name>A0A8U0HYW3_9EURY</name>
<evidence type="ECO:0000256" key="1">
    <source>
        <dbReference type="ARBA" id="ARBA00008791"/>
    </source>
</evidence>
<dbReference type="PANTHER" id="PTHR46268">
    <property type="entry name" value="STRESS RESPONSE PROTEIN NHAX"/>
    <property type="match status" value="1"/>
</dbReference>
<dbReference type="InterPro" id="IPR014729">
    <property type="entry name" value="Rossmann-like_a/b/a_fold"/>
</dbReference>
<evidence type="ECO:0000313" key="3">
    <source>
        <dbReference type="EMBL" id="UPV75714.1"/>
    </source>
</evidence>
<proteinExistence type="inferred from homology"/>
<dbReference type="InterPro" id="IPR006016">
    <property type="entry name" value="UspA"/>
</dbReference>
<gene>
    <name evidence="3" type="ORF">M0R89_06520</name>
</gene>
<dbReference type="Proteomes" id="UP000830729">
    <property type="component" value="Chromosome"/>
</dbReference>
<dbReference type="Pfam" id="PF00582">
    <property type="entry name" value="Usp"/>
    <property type="match status" value="1"/>
</dbReference>
<dbReference type="GeneID" id="72184837"/>
<organism evidence="3 4">
    <name type="scientific">Halorussus limi</name>
    <dbReference type="NCBI Taxonomy" id="2938695"/>
    <lineage>
        <taxon>Archaea</taxon>
        <taxon>Methanobacteriati</taxon>
        <taxon>Methanobacteriota</taxon>
        <taxon>Stenosarchaea group</taxon>
        <taxon>Halobacteria</taxon>
        <taxon>Halobacteriales</taxon>
        <taxon>Haladaptataceae</taxon>
        <taxon>Halorussus</taxon>
    </lineage>
</organism>
<keyword evidence="4" id="KW-1185">Reference proteome</keyword>
<comment type="similarity">
    <text evidence="1">Belongs to the universal stress protein A family.</text>
</comment>
<dbReference type="CDD" id="cd00293">
    <property type="entry name" value="USP-like"/>
    <property type="match status" value="1"/>
</dbReference>
<feature type="domain" description="UspA" evidence="2">
    <location>
        <begin position="3"/>
        <end position="130"/>
    </location>
</feature>
<evidence type="ECO:0000259" key="2">
    <source>
        <dbReference type="Pfam" id="PF00582"/>
    </source>
</evidence>
<dbReference type="EMBL" id="CP096659">
    <property type="protein sequence ID" value="UPV75714.1"/>
    <property type="molecule type" value="Genomic_DNA"/>
</dbReference>